<dbReference type="EMBL" id="QNRT01000003">
    <property type="protein sequence ID" value="RBP49886.1"/>
    <property type="molecule type" value="Genomic_DNA"/>
</dbReference>
<dbReference type="InterPro" id="IPR003329">
    <property type="entry name" value="Cytidylyl_trans"/>
</dbReference>
<dbReference type="OrthoDB" id="9805604at2"/>
<accession>A0A395JIJ5</accession>
<evidence type="ECO:0000313" key="2">
    <source>
        <dbReference type="Proteomes" id="UP000253083"/>
    </source>
</evidence>
<reference evidence="1 2" key="1">
    <citation type="submission" date="2018-06" db="EMBL/GenBank/DDBJ databases">
        <title>Genomic Encyclopedia of Type Strains, Phase IV (KMG-IV): sequencing the most valuable type-strain genomes for metagenomic binning, comparative biology and taxonomic classification.</title>
        <authorList>
            <person name="Goeker M."/>
        </authorList>
    </citation>
    <scope>NUCLEOTIDE SEQUENCE [LARGE SCALE GENOMIC DNA]</scope>
    <source>
        <strain evidence="1 2">DSM 24032</strain>
    </source>
</reference>
<keyword evidence="1" id="KW-0548">Nucleotidyltransferase</keyword>
<sequence>MNVAVIPARGGSKRIPRKNIKDFHGKPILAWSIKVALQCGLFDRVLVSTDDEEIARIAQQFGAEVPFLRPDDLADDFTTTVEVIAHAARWLESDDSKTDTICCIYPTAPFLDVSDLTTAWHRISAGGHLYVVSATLLETSIYRSFETGVDGQIELVFPEHLSTRSQDLPLSWCDAGMFYWGTSEAWLARKGLLESHSVVTQIPRWRVVDIDTVEDWERAELMAPLVFDRIHSC</sequence>
<dbReference type="InterPro" id="IPR050793">
    <property type="entry name" value="CMP-NeuNAc_synthase"/>
</dbReference>
<proteinExistence type="predicted"/>
<dbReference type="InParanoid" id="A0A395JIJ5"/>
<dbReference type="PANTHER" id="PTHR21485:SF6">
    <property type="entry name" value="N-ACYLNEURAMINATE CYTIDYLYLTRANSFERASE-RELATED"/>
    <property type="match status" value="1"/>
</dbReference>
<dbReference type="CDD" id="cd02513">
    <property type="entry name" value="CMP-NeuAc_Synthase"/>
    <property type="match status" value="1"/>
</dbReference>
<dbReference type="RefSeq" id="WP_113954873.1">
    <property type="nucleotide sequence ID" value="NZ_QNRT01000003.1"/>
</dbReference>
<comment type="caution">
    <text evidence="1">The sequence shown here is derived from an EMBL/GenBank/DDBJ whole genome shotgun (WGS) entry which is preliminary data.</text>
</comment>
<evidence type="ECO:0000313" key="1">
    <source>
        <dbReference type="EMBL" id="RBP49886.1"/>
    </source>
</evidence>
<keyword evidence="1" id="KW-0808">Transferase</keyword>
<dbReference type="InterPro" id="IPR029044">
    <property type="entry name" value="Nucleotide-diphossugar_trans"/>
</dbReference>
<dbReference type="InterPro" id="IPR020039">
    <property type="entry name" value="PseF"/>
</dbReference>
<dbReference type="AlphaFoldDB" id="A0A395JIJ5"/>
<organism evidence="1 2">
    <name type="scientific">Arenicella xantha</name>
    <dbReference type="NCBI Taxonomy" id="644221"/>
    <lineage>
        <taxon>Bacteria</taxon>
        <taxon>Pseudomonadati</taxon>
        <taxon>Pseudomonadota</taxon>
        <taxon>Gammaproteobacteria</taxon>
        <taxon>Arenicellales</taxon>
        <taxon>Arenicellaceae</taxon>
        <taxon>Arenicella</taxon>
    </lineage>
</organism>
<dbReference type="PANTHER" id="PTHR21485">
    <property type="entry name" value="HAD SUPERFAMILY MEMBERS CMAS AND KDSC"/>
    <property type="match status" value="1"/>
</dbReference>
<dbReference type="Gene3D" id="3.90.550.10">
    <property type="entry name" value="Spore Coat Polysaccharide Biosynthesis Protein SpsA, Chain A"/>
    <property type="match status" value="1"/>
</dbReference>
<gene>
    <name evidence="1" type="ORF">DFR28_103318</name>
</gene>
<dbReference type="Pfam" id="PF02348">
    <property type="entry name" value="CTP_transf_3"/>
    <property type="match status" value="1"/>
</dbReference>
<name>A0A395JIJ5_9GAMM</name>
<dbReference type="GO" id="GO:0008781">
    <property type="term" value="F:N-acylneuraminate cytidylyltransferase activity"/>
    <property type="evidence" value="ECO:0007669"/>
    <property type="project" value="TreeGrafter"/>
</dbReference>
<dbReference type="NCBIfam" id="TIGR03584">
    <property type="entry name" value="PseF"/>
    <property type="match status" value="1"/>
</dbReference>
<protein>
    <submittedName>
        <fullName evidence="1">N-acylneuraminate cytidylyltransferase</fullName>
    </submittedName>
</protein>
<dbReference type="Proteomes" id="UP000253083">
    <property type="component" value="Unassembled WGS sequence"/>
</dbReference>
<dbReference type="SUPFAM" id="SSF53448">
    <property type="entry name" value="Nucleotide-diphospho-sugar transferases"/>
    <property type="match status" value="1"/>
</dbReference>
<keyword evidence="2" id="KW-1185">Reference proteome</keyword>